<proteinExistence type="predicted"/>
<evidence type="ECO:0000313" key="4">
    <source>
        <dbReference type="Proteomes" id="UP001596161"/>
    </source>
</evidence>
<accession>A0ABW0EF68</accession>
<evidence type="ECO:0000313" key="3">
    <source>
        <dbReference type="EMBL" id="MFC5272246.1"/>
    </source>
</evidence>
<sequence length="198" mass="22874">MPEIPDSLFIILAVIIIRIIIAVIKINNRKSARYIDVADTKENQVITAEEYFYKDSDGYTLEFSENEIKVIRSDKKPSILFTLKPYQLNRKDFVFLEIIDFGEGVDLERMVTPLDNIFTALEANQLYFIIFSFKGVLYFSDLAYSVSISHMQRIEDKGGRIIFCNSDLKIINVMEILGIAELVKFYPSEAEMLEKETV</sequence>
<name>A0ABW0EF68_9BACT</name>
<dbReference type="SUPFAM" id="SSF52091">
    <property type="entry name" value="SpoIIaa-like"/>
    <property type="match status" value="1"/>
</dbReference>
<feature type="domain" description="STAS" evidence="2">
    <location>
        <begin position="115"/>
        <end position="191"/>
    </location>
</feature>
<reference evidence="4" key="1">
    <citation type="journal article" date="2019" name="Int. J. Syst. Evol. Microbiol.">
        <title>The Global Catalogue of Microorganisms (GCM) 10K type strain sequencing project: providing services to taxonomists for standard genome sequencing and annotation.</title>
        <authorList>
            <consortium name="The Broad Institute Genomics Platform"/>
            <consortium name="The Broad Institute Genome Sequencing Center for Infectious Disease"/>
            <person name="Wu L."/>
            <person name="Ma J."/>
        </authorList>
    </citation>
    <scope>NUCLEOTIDE SEQUENCE [LARGE SCALE GENOMIC DNA]</scope>
    <source>
        <strain evidence="4">KACC 12602</strain>
    </source>
</reference>
<dbReference type="Gene3D" id="3.30.750.24">
    <property type="entry name" value="STAS domain"/>
    <property type="match status" value="1"/>
</dbReference>
<protein>
    <submittedName>
        <fullName evidence="3">STAS domain-containing protein</fullName>
    </submittedName>
</protein>
<feature type="transmembrane region" description="Helical" evidence="1">
    <location>
        <begin position="6"/>
        <end position="24"/>
    </location>
</feature>
<keyword evidence="1" id="KW-0472">Membrane</keyword>
<comment type="caution">
    <text evidence="3">The sequence shown here is derived from an EMBL/GenBank/DDBJ whole genome shotgun (WGS) entry which is preliminary data.</text>
</comment>
<keyword evidence="4" id="KW-1185">Reference proteome</keyword>
<keyword evidence="1" id="KW-1133">Transmembrane helix</keyword>
<dbReference type="Proteomes" id="UP001596161">
    <property type="component" value="Unassembled WGS sequence"/>
</dbReference>
<evidence type="ECO:0000256" key="1">
    <source>
        <dbReference type="SAM" id="Phobius"/>
    </source>
</evidence>
<dbReference type="Pfam" id="PF01740">
    <property type="entry name" value="STAS"/>
    <property type="match status" value="1"/>
</dbReference>
<gene>
    <name evidence="3" type="ORF">ACFPIB_16645</name>
</gene>
<dbReference type="EMBL" id="JBHSKT010000014">
    <property type="protein sequence ID" value="MFC5272246.1"/>
    <property type="molecule type" value="Genomic_DNA"/>
</dbReference>
<keyword evidence="1" id="KW-0812">Transmembrane</keyword>
<dbReference type="InterPro" id="IPR002645">
    <property type="entry name" value="STAS_dom"/>
</dbReference>
<dbReference type="InterPro" id="IPR036513">
    <property type="entry name" value="STAS_dom_sf"/>
</dbReference>
<organism evidence="3 4">
    <name type="scientific">Adhaeribacter terreus</name>
    <dbReference type="NCBI Taxonomy" id="529703"/>
    <lineage>
        <taxon>Bacteria</taxon>
        <taxon>Pseudomonadati</taxon>
        <taxon>Bacteroidota</taxon>
        <taxon>Cytophagia</taxon>
        <taxon>Cytophagales</taxon>
        <taxon>Hymenobacteraceae</taxon>
        <taxon>Adhaeribacter</taxon>
    </lineage>
</organism>
<dbReference type="RefSeq" id="WP_378018606.1">
    <property type="nucleotide sequence ID" value="NZ_JBHSKT010000014.1"/>
</dbReference>
<evidence type="ECO:0000259" key="2">
    <source>
        <dbReference type="Pfam" id="PF01740"/>
    </source>
</evidence>